<evidence type="ECO:0000313" key="4">
    <source>
        <dbReference type="Proteomes" id="UP001235712"/>
    </source>
</evidence>
<dbReference type="EMBL" id="JAUSQZ010000001">
    <property type="protein sequence ID" value="MDP9830598.1"/>
    <property type="molecule type" value="Genomic_DNA"/>
</dbReference>
<comment type="similarity">
    <text evidence="1">Belongs to the short-chain dehydrogenases/reductases (SDR) family.</text>
</comment>
<dbReference type="InterPro" id="IPR020904">
    <property type="entry name" value="Sc_DH/Rdtase_CS"/>
</dbReference>
<evidence type="ECO:0000313" key="3">
    <source>
        <dbReference type="EMBL" id="MDP9830598.1"/>
    </source>
</evidence>
<dbReference type="PANTHER" id="PTHR42760:SF133">
    <property type="entry name" value="3-OXOACYL-[ACYL-CARRIER-PROTEIN] REDUCTASE"/>
    <property type="match status" value="1"/>
</dbReference>
<dbReference type="PROSITE" id="PS00061">
    <property type="entry name" value="ADH_SHORT"/>
    <property type="match status" value="1"/>
</dbReference>
<dbReference type="Gene3D" id="3.40.50.720">
    <property type="entry name" value="NAD(P)-binding Rossmann-like Domain"/>
    <property type="match status" value="1"/>
</dbReference>
<dbReference type="GO" id="GO:0047512">
    <property type="term" value="F:(S,S)-butanediol dehydrogenase activity"/>
    <property type="evidence" value="ECO:0007669"/>
    <property type="project" value="UniProtKB-EC"/>
</dbReference>
<comment type="caution">
    <text evidence="3">The sequence shown here is derived from an EMBL/GenBank/DDBJ whole genome shotgun (WGS) entry which is preliminary data.</text>
</comment>
<dbReference type="PRINTS" id="PR00081">
    <property type="entry name" value="GDHRDH"/>
</dbReference>
<dbReference type="EC" id="1.1.1.76" evidence="3"/>
<dbReference type="PANTHER" id="PTHR42760">
    <property type="entry name" value="SHORT-CHAIN DEHYDROGENASES/REDUCTASES FAMILY MEMBER"/>
    <property type="match status" value="1"/>
</dbReference>
<dbReference type="GO" id="GO:0052588">
    <property type="term" value="F:diacetyl reductase ((S)-acetoin forming) (NAD+) activity"/>
    <property type="evidence" value="ECO:0007669"/>
    <property type="project" value="UniProtKB-EC"/>
</dbReference>
<evidence type="ECO:0000256" key="1">
    <source>
        <dbReference type="ARBA" id="ARBA00006484"/>
    </source>
</evidence>
<keyword evidence="4" id="KW-1185">Reference proteome</keyword>
<dbReference type="Pfam" id="PF13561">
    <property type="entry name" value="adh_short_C2"/>
    <property type="match status" value="1"/>
</dbReference>
<reference evidence="3 4" key="1">
    <citation type="submission" date="2023-07" db="EMBL/GenBank/DDBJ databases">
        <title>Sequencing the genomes of 1000 actinobacteria strains.</title>
        <authorList>
            <person name="Klenk H.-P."/>
        </authorList>
    </citation>
    <scope>NUCLEOTIDE SEQUENCE [LARGE SCALE GENOMIC DNA]</scope>
    <source>
        <strain evidence="3 4">DSM 44388</strain>
    </source>
</reference>
<dbReference type="CDD" id="cd05233">
    <property type="entry name" value="SDR_c"/>
    <property type="match status" value="1"/>
</dbReference>
<dbReference type="InterPro" id="IPR036291">
    <property type="entry name" value="NAD(P)-bd_dom_sf"/>
</dbReference>
<accession>A0ABT9PD24</accession>
<keyword evidence="2 3" id="KW-0560">Oxidoreductase</keyword>
<dbReference type="PRINTS" id="PR00080">
    <property type="entry name" value="SDRFAMILY"/>
</dbReference>
<dbReference type="SUPFAM" id="SSF51735">
    <property type="entry name" value="NAD(P)-binding Rossmann-fold domains"/>
    <property type="match status" value="1"/>
</dbReference>
<sequence length="249" mass="25089">MSVAYVTGASSGIGRGAAVRLAEDGYRVVLLGRSQERLADAAAECGPDAYYAAFDATSAEAVDRELPSLLEQYGAPDVVVHAAGQTVVGALDQLTPQQWHQQMDVNLTSIYLLNRHLWPAQVAAGGGSVVLIASTASFAAFPQDAAYVASKGAVLALTKAMALDGAPAGIRVNAVCPGFILTPNLQGYFDAQDDPAAASGGAAAAAPLGRMGTPADVAGAIAFLASPASSFVTGTSLLVDGGLMARVPG</sequence>
<name>A0ABT9PD24_9ACTN</name>
<dbReference type="InterPro" id="IPR002347">
    <property type="entry name" value="SDR_fam"/>
</dbReference>
<protein>
    <submittedName>
        <fullName evidence="3">Meso-butanediol dehydrogenase/(S,S)-butanediol dehydrogenase/diacetyl reductase</fullName>
        <ecNumber evidence="3">1.1.1.-</ecNumber>
        <ecNumber evidence="3">1.1.1.304</ecNumber>
        <ecNumber evidence="3">1.1.1.76</ecNumber>
    </submittedName>
</protein>
<organism evidence="3 4">
    <name type="scientific">Kineosporia succinea</name>
    <dbReference type="NCBI Taxonomy" id="84632"/>
    <lineage>
        <taxon>Bacteria</taxon>
        <taxon>Bacillati</taxon>
        <taxon>Actinomycetota</taxon>
        <taxon>Actinomycetes</taxon>
        <taxon>Kineosporiales</taxon>
        <taxon>Kineosporiaceae</taxon>
        <taxon>Kineosporia</taxon>
    </lineage>
</organism>
<dbReference type="EC" id="1.1.1.-" evidence="3"/>
<dbReference type="RefSeq" id="WP_307249664.1">
    <property type="nucleotide sequence ID" value="NZ_JAUSQZ010000001.1"/>
</dbReference>
<dbReference type="Proteomes" id="UP001235712">
    <property type="component" value="Unassembled WGS sequence"/>
</dbReference>
<proteinExistence type="inferred from homology"/>
<dbReference type="EC" id="1.1.1.304" evidence="3"/>
<evidence type="ECO:0000256" key="2">
    <source>
        <dbReference type="ARBA" id="ARBA00023002"/>
    </source>
</evidence>
<gene>
    <name evidence="3" type="ORF">J2S57_006347</name>
</gene>